<feature type="region of interest" description="Disordered" evidence="1">
    <location>
        <begin position="1"/>
        <end position="38"/>
    </location>
</feature>
<evidence type="ECO:0000313" key="2">
    <source>
        <dbReference type="EMBL" id="MQL68930.1"/>
    </source>
</evidence>
<feature type="compositionally biased region" description="Basic and acidic residues" evidence="1">
    <location>
        <begin position="20"/>
        <end position="31"/>
    </location>
</feature>
<proteinExistence type="predicted"/>
<evidence type="ECO:0000313" key="3">
    <source>
        <dbReference type="Proteomes" id="UP000652761"/>
    </source>
</evidence>
<keyword evidence="3" id="KW-1185">Reference proteome</keyword>
<name>A0A843TIH1_COLES</name>
<reference evidence="2" key="1">
    <citation type="submission" date="2017-07" db="EMBL/GenBank/DDBJ databases">
        <title>Taro Niue Genome Assembly and Annotation.</title>
        <authorList>
            <person name="Atibalentja N."/>
            <person name="Keating K."/>
            <person name="Fields C.J."/>
        </authorList>
    </citation>
    <scope>NUCLEOTIDE SEQUENCE</scope>
    <source>
        <strain evidence="2">Niue_2</strain>
        <tissue evidence="2">Leaf</tissue>
    </source>
</reference>
<comment type="caution">
    <text evidence="2">The sequence shown here is derived from an EMBL/GenBank/DDBJ whole genome shotgun (WGS) entry which is preliminary data.</text>
</comment>
<gene>
    <name evidence="2" type="ORF">Taro_001201</name>
</gene>
<protein>
    <submittedName>
        <fullName evidence="2">Uncharacterized protein</fullName>
    </submittedName>
</protein>
<dbReference type="AlphaFoldDB" id="A0A843TIH1"/>
<evidence type="ECO:0000256" key="1">
    <source>
        <dbReference type="SAM" id="MobiDB-lite"/>
    </source>
</evidence>
<dbReference type="EMBL" id="NMUH01000025">
    <property type="protein sequence ID" value="MQL68930.1"/>
    <property type="molecule type" value="Genomic_DNA"/>
</dbReference>
<organism evidence="2 3">
    <name type="scientific">Colocasia esculenta</name>
    <name type="common">Wild taro</name>
    <name type="synonym">Arum esculentum</name>
    <dbReference type="NCBI Taxonomy" id="4460"/>
    <lineage>
        <taxon>Eukaryota</taxon>
        <taxon>Viridiplantae</taxon>
        <taxon>Streptophyta</taxon>
        <taxon>Embryophyta</taxon>
        <taxon>Tracheophyta</taxon>
        <taxon>Spermatophyta</taxon>
        <taxon>Magnoliopsida</taxon>
        <taxon>Liliopsida</taxon>
        <taxon>Araceae</taxon>
        <taxon>Aroideae</taxon>
        <taxon>Colocasieae</taxon>
        <taxon>Colocasia</taxon>
    </lineage>
</organism>
<accession>A0A843TIH1</accession>
<sequence length="110" mass="12666">MTGRWRIAMDLEPGSTQQEGRGRAKSVERTLKPSSGKSYHNSCRYTLAPWSSSWWLTSEEREPHSRPLRVPTDTSGRIQAAAVDSHKVAVDRWLSFVDRHVLSVDIHWFF</sequence>
<dbReference type="Proteomes" id="UP000652761">
    <property type="component" value="Unassembled WGS sequence"/>
</dbReference>